<comment type="caution">
    <text evidence="2">The sequence shown here is derived from an EMBL/GenBank/DDBJ whole genome shotgun (WGS) entry which is preliminary data.</text>
</comment>
<evidence type="ECO:0000259" key="1">
    <source>
        <dbReference type="PROSITE" id="PS51186"/>
    </source>
</evidence>
<dbReference type="InterPro" id="IPR051908">
    <property type="entry name" value="Ribosomal_N-acetyltransferase"/>
</dbReference>
<gene>
    <name evidence="2" type="ORF">CEP50_15460</name>
</gene>
<dbReference type="Proteomes" id="UP000239352">
    <property type="component" value="Unassembled WGS sequence"/>
</dbReference>
<feature type="domain" description="N-acetyltransferase" evidence="1">
    <location>
        <begin position="13"/>
        <end position="174"/>
    </location>
</feature>
<dbReference type="Gene3D" id="3.40.630.30">
    <property type="match status" value="1"/>
</dbReference>
<dbReference type="GO" id="GO:0008999">
    <property type="term" value="F:protein-N-terminal-alanine acetyltransferase activity"/>
    <property type="evidence" value="ECO:0007669"/>
    <property type="project" value="TreeGrafter"/>
</dbReference>
<evidence type="ECO:0000313" key="2">
    <source>
        <dbReference type="EMBL" id="PRW62434.1"/>
    </source>
</evidence>
<dbReference type="PROSITE" id="PS51186">
    <property type="entry name" value="GNAT"/>
    <property type="match status" value="1"/>
</dbReference>
<dbReference type="InParanoid" id="A0A2T0GTL4"/>
<dbReference type="InterPro" id="IPR000182">
    <property type="entry name" value="GNAT_dom"/>
</dbReference>
<proteinExistence type="predicted"/>
<dbReference type="GO" id="GO:1990189">
    <property type="term" value="F:protein N-terminal-serine acetyltransferase activity"/>
    <property type="evidence" value="ECO:0007669"/>
    <property type="project" value="TreeGrafter"/>
</dbReference>
<dbReference type="Pfam" id="PF13302">
    <property type="entry name" value="Acetyltransf_3"/>
    <property type="match status" value="1"/>
</dbReference>
<dbReference type="SUPFAM" id="SSF55729">
    <property type="entry name" value="Acyl-CoA N-acyltransferases (Nat)"/>
    <property type="match status" value="1"/>
</dbReference>
<organism evidence="2 3">
    <name type="scientific">Actinopolyspora mortivallis</name>
    <dbReference type="NCBI Taxonomy" id="33906"/>
    <lineage>
        <taxon>Bacteria</taxon>
        <taxon>Bacillati</taxon>
        <taxon>Actinomycetota</taxon>
        <taxon>Actinomycetes</taxon>
        <taxon>Actinopolysporales</taxon>
        <taxon>Actinopolysporaceae</taxon>
        <taxon>Actinopolyspora</taxon>
    </lineage>
</organism>
<reference evidence="2 3" key="1">
    <citation type="submission" date="2018-03" db="EMBL/GenBank/DDBJ databases">
        <title>Actinopolyspora mortivallis from Sahara, screening for active biomolecules.</title>
        <authorList>
            <person name="Selama O."/>
            <person name="Wellington E.M.H."/>
            <person name="Hacene H."/>
        </authorList>
    </citation>
    <scope>NUCLEOTIDE SEQUENCE [LARGE SCALE GENOMIC DNA]</scope>
    <source>
        <strain evidence="2 3">M5A</strain>
    </source>
</reference>
<dbReference type="PANTHER" id="PTHR43441:SF3">
    <property type="entry name" value="ACETYLTRANSFERASE"/>
    <property type="match status" value="1"/>
</dbReference>
<sequence>MDTPAERFSSSGVGLRRWRPEDVDELVRTVRQSLGHLAPWMPWARHYDRDSALGFLRDSVSGWRSGKQFDFAVLDEHGLAGSVSLMPRACAGVEVGYWLHPSRTGRGVMTTAVAVLTDEAFRRGALRVEITHDLANVRSRGVPERLGYRQVGTLPPAQPVAPGGCGIEMVWRRERPLGHSR</sequence>
<protein>
    <submittedName>
        <fullName evidence="2">N-acetyltransferase</fullName>
    </submittedName>
</protein>
<accession>A0A2T0GTL4</accession>
<keyword evidence="3" id="KW-1185">Reference proteome</keyword>
<dbReference type="EMBL" id="PVSR01000032">
    <property type="protein sequence ID" value="PRW62434.1"/>
    <property type="molecule type" value="Genomic_DNA"/>
</dbReference>
<evidence type="ECO:0000313" key="3">
    <source>
        <dbReference type="Proteomes" id="UP000239352"/>
    </source>
</evidence>
<name>A0A2T0GTL4_ACTMO</name>
<dbReference type="STRING" id="1050202.GCA_000384035_02915"/>
<dbReference type="RefSeq" id="WP_106114658.1">
    <property type="nucleotide sequence ID" value="NZ_PVSR01000032.1"/>
</dbReference>
<dbReference type="GO" id="GO:0005737">
    <property type="term" value="C:cytoplasm"/>
    <property type="evidence" value="ECO:0007669"/>
    <property type="project" value="TreeGrafter"/>
</dbReference>
<keyword evidence="2" id="KW-0808">Transferase</keyword>
<dbReference type="AlphaFoldDB" id="A0A2T0GTL4"/>
<dbReference type="PANTHER" id="PTHR43441">
    <property type="entry name" value="RIBOSOMAL-PROTEIN-SERINE ACETYLTRANSFERASE"/>
    <property type="match status" value="1"/>
</dbReference>
<dbReference type="InterPro" id="IPR016181">
    <property type="entry name" value="Acyl_CoA_acyltransferase"/>
</dbReference>